<evidence type="ECO:0000259" key="3">
    <source>
        <dbReference type="Pfam" id="PF13472"/>
    </source>
</evidence>
<keyword evidence="1 2" id="KW-0732">Signal</keyword>
<evidence type="ECO:0000313" key="4">
    <source>
        <dbReference type="EMBL" id="OBT99892.2"/>
    </source>
</evidence>
<evidence type="ECO:0000256" key="2">
    <source>
        <dbReference type="SAM" id="SignalP"/>
    </source>
</evidence>
<dbReference type="GeneID" id="28835402"/>
<dbReference type="EMBL" id="KV460211">
    <property type="protein sequence ID" value="OBT99892.2"/>
    <property type="molecule type" value="Genomic_DNA"/>
</dbReference>
<dbReference type="SUPFAM" id="SSF69318">
    <property type="entry name" value="Integrin alpha N-terminal domain"/>
    <property type="match status" value="1"/>
</dbReference>
<dbReference type="SUPFAM" id="SSF52266">
    <property type="entry name" value="SGNH hydrolase"/>
    <property type="match status" value="1"/>
</dbReference>
<dbReference type="Proteomes" id="UP000091956">
    <property type="component" value="Unassembled WGS sequence"/>
</dbReference>
<dbReference type="RefSeq" id="XP_059319983.1">
    <property type="nucleotide sequence ID" value="XM_059463406.1"/>
</dbReference>
<evidence type="ECO:0000256" key="1">
    <source>
        <dbReference type="ARBA" id="ARBA00022729"/>
    </source>
</evidence>
<reference evidence="5" key="2">
    <citation type="journal article" date="2018" name="Nat. Commun.">
        <title>Extreme sensitivity to ultraviolet light in the fungal pathogen causing white-nose syndrome of bats.</title>
        <authorList>
            <person name="Palmer J.M."/>
            <person name="Drees K.P."/>
            <person name="Foster J.T."/>
            <person name="Lindner D.L."/>
        </authorList>
    </citation>
    <scope>NUCLEOTIDE SEQUENCE [LARGE SCALE GENOMIC DNA]</scope>
    <source>
        <strain evidence="5">UAMH 10579</strain>
    </source>
</reference>
<accession>A0A1B8GVL8</accession>
<dbReference type="InterPro" id="IPR013830">
    <property type="entry name" value="SGNH_hydro"/>
</dbReference>
<dbReference type="STRING" id="342668.A0A1B8GVL8"/>
<feature type="domain" description="SGNH hydrolase-type esterase" evidence="3">
    <location>
        <begin position="57"/>
        <end position="234"/>
    </location>
</feature>
<reference evidence="4 5" key="1">
    <citation type="submission" date="2016-03" db="EMBL/GenBank/DDBJ databases">
        <title>Comparative genomics of Pseudogymnoascus destructans, the fungus causing white-nose syndrome of bats.</title>
        <authorList>
            <person name="Palmer J.M."/>
            <person name="Drees K.P."/>
            <person name="Foster J.T."/>
            <person name="Lindner D.L."/>
        </authorList>
    </citation>
    <scope>NUCLEOTIDE SEQUENCE [LARGE SCALE GENOMIC DNA]</scope>
    <source>
        <strain evidence="4 5">UAMH 10579</strain>
    </source>
</reference>
<dbReference type="PANTHER" id="PTHR30383">
    <property type="entry name" value="THIOESTERASE 1/PROTEASE 1/LYSOPHOSPHOLIPASE L1"/>
    <property type="match status" value="1"/>
</dbReference>
<dbReference type="Pfam" id="PF13472">
    <property type="entry name" value="Lipase_GDSL_2"/>
    <property type="match status" value="1"/>
</dbReference>
<dbReference type="InterPro" id="IPR013517">
    <property type="entry name" value="FG-GAP"/>
</dbReference>
<dbReference type="InterPro" id="IPR036514">
    <property type="entry name" value="SGNH_hydro_sf"/>
</dbReference>
<feature type="signal peptide" evidence="2">
    <location>
        <begin position="1"/>
        <end position="19"/>
    </location>
</feature>
<sequence length="1371" mass="146808">MHYLRGGIAIWLWATTSVALPSLSGLNLTAIGLDSQGETLLGRRGIDGGVQLRILPLGASITYGYESTDGNGYRFGLRNQLVYNGNAVNMIGSVQSGTMVDNDVEGWPGYVIDQVAGKAELSIPSQPNLVLINAGTNDCIQNIDIANAHVRLGKMVDRLLSAIPGVTVICSTLLPNGNAAAEANVKLFNAQLPAMVANYQAANEKVLLVDFHTSFFSLSDIRTDGTHPTDAGYQKMAAVWYQGIQAAAAANWLTAPAAVAGLSDIVVGGNTCQKRPGNAIGPVKTQQGSGFDDGRYVHTGVNVGTMTGFAGNTDAAGVYWADINGDGIDDYVYVDTNANLGFGVSLSSGGGVFGAYAHFPLDIYCLRRGVRFADMTGDGRDDFCCLAPNGDLACWENTPGSDPRNPTWVSMGIIFPNRGYLQAQVRLADIDGDGRADYVAFSYDGTSILGWRNGAPGHVKPQYWNPMSGVFSGLPNLTPLSGWRFVDLNGDHRDDLVHVSTNGQVTTWINQRGYDVGLTPVWVPMGQTHAGAASPQNISFGTFWGSGRGDYSEISESGGAISINRFSNEDVGGTMVKGDGVRYCDMRGTGADDYIWISSTGEMWLYGNKHAPPNWIQYGIIGNVNRPRKEVHFADFDGDGRCDILLVDKATGSTTMLRNDWDGTKFTFTNIGVVSGGATPCTQGYGYTNNDLGVRFADIDGDGKADYLCLELNGRMTGALNRGLNNLVNQGQIKLSEAKEREHIWLADINGDGRADYLFVDSLSGAVTAWTNEGNTAQSGSSFSWINRGIVAVGYSARGSCINFGNLYGVGRADYIIVNPQANTANTYFNVCPDGGLTPETPELPVVTVPGPAPPNGGGGGSGSGIFDQKTSDPNCAYIYDCINCAIPDDPKQGNDVRWKAANVDSFWPTANDWYTNAMDDPDSLGVLVGRYAEAMIDHWGGSHAPLGWDCATIGESPCSNTQTCQQCTERDGVGAMCLIMSSWGELHNFYTNMYSTVVVGQADILSKASDIVTTFSPSVDVSGSPFDTILTVAGYLDDLLGFAGANFWSKVIKDPNTFTKFSDGVEKAGTYNANVESLVTFAASYSSDQIPALEQSIIKLNALDKAIGALSDTIRGLISGYLTHIFDGSPSGMADLVQATKDGFFLTNPFEESGGETFNFPDQINDAFYAKLIPIAWKLDPDVWPVLVYLDELDVPEDGFRLSIDFPHPLGGGRGTTSILESSRILSDDDANISRVPYGDTTLWLLDLHTCEKQGVTIVPNSCEGQVFRALPGISSVNGDGTYGSVTKENMVSSSYDGWLRNFQQNGYKMPTTGDPGSVPFSNGFATAGFFSIPICSPTEAFTSWAYYFGKNITAEACEFYPCCGNPYES</sequence>
<dbReference type="GO" id="GO:0004622">
    <property type="term" value="F:phosphatidylcholine lysophospholipase activity"/>
    <property type="evidence" value="ECO:0007669"/>
    <property type="project" value="TreeGrafter"/>
</dbReference>
<dbReference type="CDD" id="cd01833">
    <property type="entry name" value="XynB_like"/>
    <property type="match status" value="1"/>
</dbReference>
<evidence type="ECO:0000313" key="5">
    <source>
        <dbReference type="Proteomes" id="UP000091956"/>
    </source>
</evidence>
<keyword evidence="5" id="KW-1185">Reference proteome</keyword>
<dbReference type="Pfam" id="PF13517">
    <property type="entry name" value="FG-GAP_3"/>
    <property type="match status" value="2"/>
</dbReference>
<name>A0A1B8GVL8_9PEZI</name>
<feature type="chain" id="PRO_5015177397" description="SGNH hydrolase-type esterase domain-containing protein" evidence="2">
    <location>
        <begin position="20"/>
        <end position="1371"/>
    </location>
</feature>
<dbReference type="PANTHER" id="PTHR30383:SF31">
    <property type="entry name" value="SGNH HYDROLASE-TYPE ESTERASE DOMAIN-CONTAINING PROTEIN-RELATED"/>
    <property type="match status" value="1"/>
</dbReference>
<protein>
    <recommendedName>
        <fullName evidence="3">SGNH hydrolase-type esterase domain-containing protein</fullName>
    </recommendedName>
</protein>
<gene>
    <name evidence="4" type="ORF">VE01_02016</name>
</gene>
<dbReference type="Gene3D" id="3.40.50.1110">
    <property type="entry name" value="SGNH hydrolase"/>
    <property type="match status" value="1"/>
</dbReference>
<organism evidence="4 5">
    <name type="scientific">Pseudogymnoascus verrucosus</name>
    <dbReference type="NCBI Taxonomy" id="342668"/>
    <lineage>
        <taxon>Eukaryota</taxon>
        <taxon>Fungi</taxon>
        <taxon>Dikarya</taxon>
        <taxon>Ascomycota</taxon>
        <taxon>Pezizomycotina</taxon>
        <taxon>Leotiomycetes</taxon>
        <taxon>Thelebolales</taxon>
        <taxon>Thelebolaceae</taxon>
        <taxon>Pseudogymnoascus</taxon>
    </lineage>
</organism>
<dbReference type="InterPro" id="IPR028994">
    <property type="entry name" value="Integrin_alpha_N"/>
</dbReference>
<dbReference type="InterPro" id="IPR051532">
    <property type="entry name" value="Ester_Hydrolysis_Enzymes"/>
</dbReference>
<proteinExistence type="predicted"/>